<keyword evidence="1 2" id="KW-0728">SH3 domain</keyword>
<dbReference type="STRING" id="52247.A0A4T0WYF7"/>
<feature type="region of interest" description="Disordered" evidence="3">
    <location>
        <begin position="53"/>
        <end position="76"/>
    </location>
</feature>
<accession>A0A4T0WYF7</accession>
<dbReference type="Gene3D" id="2.30.30.40">
    <property type="entry name" value="SH3 Domains"/>
    <property type="match status" value="1"/>
</dbReference>
<dbReference type="PANTHER" id="PTHR45929">
    <property type="entry name" value="JAK PATHWAY SIGNAL TRANSDUCTION ADAPTOR MOLECULE"/>
    <property type="match status" value="1"/>
</dbReference>
<dbReference type="AlphaFoldDB" id="A0A4T0WYF7"/>
<sequence length="246" mass="26985">MSSAQYNRSLTTIKTELEFLLDSEVITKSLFDHINSCLPDKYTKGMPPVDYNGDSKLQSLQSSSSLPPPPSYQAPVDAPPIRKLAVPSTPVYIDFVEAIYDFQPQQSEDLQLYAGDKIKVIEKISDAWWKGDCNGRIGIFPSNYVRSISENGRNSPAPVPTPTPTPTYQPPQGYYQPPPPPQQQPQQMQMYTPPPPIQQPVVVQNVPMQQTSETGSTLRNIGSKLGDAALFGAGATIGSDIVNSIF</sequence>
<feature type="domain" description="SH3" evidence="4">
    <location>
        <begin position="91"/>
        <end position="150"/>
    </location>
</feature>
<dbReference type="Pfam" id="PF00018">
    <property type="entry name" value="SH3_1"/>
    <property type="match status" value="1"/>
</dbReference>
<evidence type="ECO:0000313" key="5">
    <source>
        <dbReference type="EMBL" id="TID20485.1"/>
    </source>
</evidence>
<dbReference type="EMBL" id="SELW01000569">
    <property type="protein sequence ID" value="TID20485.1"/>
    <property type="molecule type" value="Genomic_DNA"/>
</dbReference>
<dbReference type="SMART" id="SM00326">
    <property type="entry name" value="SH3"/>
    <property type="match status" value="1"/>
</dbReference>
<dbReference type="Proteomes" id="UP000307173">
    <property type="component" value="Unassembled WGS sequence"/>
</dbReference>
<evidence type="ECO:0000256" key="3">
    <source>
        <dbReference type="SAM" id="MobiDB-lite"/>
    </source>
</evidence>
<name>A0A4T0WYF7_9ASCO</name>
<evidence type="ECO:0000259" key="4">
    <source>
        <dbReference type="PROSITE" id="PS50002"/>
    </source>
</evidence>
<dbReference type="InterPro" id="IPR001452">
    <property type="entry name" value="SH3_domain"/>
</dbReference>
<keyword evidence="6" id="KW-1185">Reference proteome</keyword>
<evidence type="ECO:0000256" key="1">
    <source>
        <dbReference type="ARBA" id="ARBA00022443"/>
    </source>
</evidence>
<dbReference type="PROSITE" id="PS50002">
    <property type="entry name" value="SH3"/>
    <property type="match status" value="1"/>
</dbReference>
<feature type="region of interest" description="Disordered" evidence="3">
    <location>
        <begin position="151"/>
        <end position="195"/>
    </location>
</feature>
<gene>
    <name evidence="5" type="ORF">CANINC_003602</name>
</gene>
<dbReference type="PRINTS" id="PR00452">
    <property type="entry name" value="SH3DOMAIN"/>
</dbReference>
<feature type="compositionally biased region" description="Pro residues" evidence="3">
    <location>
        <begin position="157"/>
        <end position="169"/>
    </location>
</feature>
<dbReference type="CDD" id="cd00174">
    <property type="entry name" value="SH3"/>
    <property type="match status" value="1"/>
</dbReference>
<evidence type="ECO:0000256" key="2">
    <source>
        <dbReference type="PROSITE-ProRule" id="PRU00192"/>
    </source>
</evidence>
<dbReference type="PANTHER" id="PTHR45929:SF7">
    <property type="entry name" value="LAS SEVENTEEN-BINDING PROTEIN 1"/>
    <property type="match status" value="1"/>
</dbReference>
<dbReference type="OrthoDB" id="6250593at2759"/>
<dbReference type="InterPro" id="IPR050670">
    <property type="entry name" value="STAM"/>
</dbReference>
<dbReference type="SUPFAM" id="SSF50044">
    <property type="entry name" value="SH3-domain"/>
    <property type="match status" value="1"/>
</dbReference>
<proteinExistence type="predicted"/>
<dbReference type="InterPro" id="IPR036028">
    <property type="entry name" value="SH3-like_dom_sf"/>
</dbReference>
<evidence type="ECO:0000313" key="6">
    <source>
        <dbReference type="Proteomes" id="UP000307173"/>
    </source>
</evidence>
<protein>
    <recommendedName>
        <fullName evidence="4">SH3 domain-containing protein</fullName>
    </recommendedName>
</protein>
<comment type="caution">
    <text evidence="5">The sequence shown here is derived from an EMBL/GenBank/DDBJ whole genome shotgun (WGS) entry which is preliminary data.</text>
</comment>
<organism evidence="5 6">
    <name type="scientific">Pichia inconspicua</name>
    <dbReference type="NCBI Taxonomy" id="52247"/>
    <lineage>
        <taxon>Eukaryota</taxon>
        <taxon>Fungi</taxon>
        <taxon>Dikarya</taxon>
        <taxon>Ascomycota</taxon>
        <taxon>Saccharomycotina</taxon>
        <taxon>Pichiomycetes</taxon>
        <taxon>Pichiales</taxon>
        <taxon>Pichiaceae</taxon>
        <taxon>Pichia</taxon>
    </lineage>
</organism>
<reference evidence="5 6" key="1">
    <citation type="journal article" date="2019" name="Front. Genet.">
        <title>Whole-Genome Sequencing of the Opportunistic Yeast Pathogen Candida inconspicua Uncovers Its Hybrid Origin.</title>
        <authorList>
            <person name="Mixao V."/>
            <person name="Hansen A.P."/>
            <person name="Saus E."/>
            <person name="Boekhout T."/>
            <person name="Lass-Florl C."/>
            <person name="Gabaldon T."/>
        </authorList>
    </citation>
    <scope>NUCLEOTIDE SEQUENCE [LARGE SCALE GENOMIC DNA]</scope>
    <source>
        <strain evidence="5 6">CBS 180</strain>
    </source>
</reference>